<name>A0A5B0QJF3_PUCGR</name>
<accession>A0A5B0QJF3</accession>
<dbReference type="OrthoDB" id="10453170at2759"/>
<protein>
    <submittedName>
        <fullName evidence="2">Uncharacterized protein</fullName>
    </submittedName>
</protein>
<evidence type="ECO:0000256" key="1">
    <source>
        <dbReference type="SAM" id="MobiDB-lite"/>
    </source>
</evidence>
<feature type="compositionally biased region" description="Basic residues" evidence="1">
    <location>
        <begin position="181"/>
        <end position="191"/>
    </location>
</feature>
<reference evidence="2 3" key="1">
    <citation type="submission" date="2019-05" db="EMBL/GenBank/DDBJ databases">
        <title>Emergence of the Ug99 lineage of the wheat stem rust pathogen through somatic hybridization.</title>
        <authorList>
            <person name="Li F."/>
            <person name="Upadhyaya N.M."/>
            <person name="Sperschneider J."/>
            <person name="Matny O."/>
            <person name="Nguyen-Phuc H."/>
            <person name="Mago R."/>
            <person name="Raley C."/>
            <person name="Miller M.E."/>
            <person name="Silverstein K.A.T."/>
            <person name="Henningsen E."/>
            <person name="Hirsch C.D."/>
            <person name="Visser B."/>
            <person name="Pretorius Z.A."/>
            <person name="Steffenson B.J."/>
            <person name="Schwessinger B."/>
            <person name="Dodds P.N."/>
            <person name="Figueroa M."/>
        </authorList>
    </citation>
    <scope>NUCLEOTIDE SEQUENCE [LARGE SCALE GENOMIC DNA]</scope>
    <source>
        <strain evidence="2">21-0</strain>
    </source>
</reference>
<organism evidence="2 3">
    <name type="scientific">Puccinia graminis f. sp. tritici</name>
    <dbReference type="NCBI Taxonomy" id="56615"/>
    <lineage>
        <taxon>Eukaryota</taxon>
        <taxon>Fungi</taxon>
        <taxon>Dikarya</taxon>
        <taxon>Basidiomycota</taxon>
        <taxon>Pucciniomycotina</taxon>
        <taxon>Pucciniomycetes</taxon>
        <taxon>Pucciniales</taxon>
        <taxon>Pucciniaceae</taxon>
        <taxon>Puccinia</taxon>
    </lineage>
</organism>
<keyword evidence="3" id="KW-1185">Reference proteome</keyword>
<feature type="region of interest" description="Disordered" evidence="1">
    <location>
        <begin position="168"/>
        <end position="191"/>
    </location>
</feature>
<feature type="compositionally biased region" description="Low complexity" evidence="1">
    <location>
        <begin position="129"/>
        <end position="156"/>
    </location>
</feature>
<evidence type="ECO:0000313" key="3">
    <source>
        <dbReference type="Proteomes" id="UP000324748"/>
    </source>
</evidence>
<feature type="region of interest" description="Disordered" evidence="1">
    <location>
        <begin position="98"/>
        <end position="156"/>
    </location>
</feature>
<dbReference type="Proteomes" id="UP000324748">
    <property type="component" value="Unassembled WGS sequence"/>
</dbReference>
<sequence>MGYSPPALHYGQLAVAAPRSVTQTFRVKPNPHATSAAATTQSMKRQITLLESWLQLWSHHKLPTAARQAPPSTSPLGSTKKQPIEDYNQFALLVSSTYDPNQTVQLPETPEEKTGSYKEQRAAKIDHQSSSISPSTSALSSGGDSSGSSSPGLARSSSFYRRLFGPAALLEDNEHGEPARKKQAKAKIRDP</sequence>
<evidence type="ECO:0000313" key="2">
    <source>
        <dbReference type="EMBL" id="KAA1113195.1"/>
    </source>
</evidence>
<dbReference type="AlphaFoldDB" id="A0A5B0QJF3"/>
<dbReference type="EMBL" id="VSWC01000015">
    <property type="protein sequence ID" value="KAA1113195.1"/>
    <property type="molecule type" value="Genomic_DNA"/>
</dbReference>
<feature type="compositionally biased region" description="Basic and acidic residues" evidence="1">
    <location>
        <begin position="110"/>
        <end position="127"/>
    </location>
</feature>
<comment type="caution">
    <text evidence="2">The sequence shown here is derived from an EMBL/GenBank/DDBJ whole genome shotgun (WGS) entry which is preliminary data.</text>
</comment>
<gene>
    <name evidence="2" type="ORF">PGT21_024654</name>
</gene>
<proteinExistence type="predicted"/>